<dbReference type="AlphaFoldDB" id="A0A5M3WYS0"/>
<dbReference type="EMBL" id="BLAE01000052">
    <property type="protein sequence ID" value="GES13920.1"/>
    <property type="molecule type" value="Genomic_DNA"/>
</dbReference>
<evidence type="ECO:0000313" key="3">
    <source>
        <dbReference type="EMBL" id="GES13920.1"/>
    </source>
</evidence>
<dbReference type="Pfam" id="PF12730">
    <property type="entry name" value="ABC2_membrane_4"/>
    <property type="match status" value="1"/>
</dbReference>
<feature type="compositionally biased region" description="Polar residues" evidence="1">
    <location>
        <begin position="1"/>
        <end position="11"/>
    </location>
</feature>
<keyword evidence="2" id="KW-0812">Transmembrane</keyword>
<feature type="transmembrane region" description="Helical" evidence="2">
    <location>
        <begin position="156"/>
        <end position="176"/>
    </location>
</feature>
<sequence>MSKPDQLTQPAQVAEVSRSETTAGEGAELTRSEESRMDVASEGSRMDAAGQTPLGGSRADAAGGGARIGPASHESRRDAAGLAPLEDSRVEGVRERRMDFVGEESMGNLVAEELTGNHVTTAAGHAVESFSMSGTRAVVRLLGSEIGLTFRRPRNLALLAVLAVVPVLIGVAIRVAGDGVDFVGQVAGNGLVLTFAAFFVMLPLVLPLAVGVVAGDSIAGEASLGTLRYLLTAPAGRTRLLVLKYLNVVVFAVAACGAVAVSALVTGLLLFPVGPVTLLSGSTVPLAEGLLRIGLVALYAAAGMAALGALALAISTFTEAPIGAIAATLVLVVVARVLQAIPQLAVIDPYLLTSWWDKFDGALRAPIAVDQMGQGLLAFGAYILVFGTIAWARFTSRDITA</sequence>
<accession>A0A5M3WYS0</accession>
<proteinExistence type="predicted"/>
<dbReference type="RefSeq" id="WP_246268966.1">
    <property type="nucleotide sequence ID" value="NZ_BAAAHL010000054.1"/>
</dbReference>
<evidence type="ECO:0000313" key="4">
    <source>
        <dbReference type="Proteomes" id="UP000331127"/>
    </source>
</evidence>
<dbReference type="Proteomes" id="UP000331127">
    <property type="component" value="Unassembled WGS sequence"/>
</dbReference>
<name>A0A5M3WYS0_9ACTN</name>
<feature type="transmembrane region" description="Helical" evidence="2">
    <location>
        <begin position="191"/>
        <end position="214"/>
    </location>
</feature>
<feature type="transmembrane region" description="Helical" evidence="2">
    <location>
        <begin position="291"/>
        <end position="314"/>
    </location>
</feature>
<reference evidence="3 4" key="1">
    <citation type="submission" date="2019-10" db="EMBL/GenBank/DDBJ databases">
        <title>Whole genome shotgun sequence of Acrocarpospora macrocephala NBRC 16266.</title>
        <authorList>
            <person name="Ichikawa N."/>
            <person name="Kimura A."/>
            <person name="Kitahashi Y."/>
            <person name="Komaki H."/>
            <person name="Oguchi A."/>
        </authorList>
    </citation>
    <scope>NUCLEOTIDE SEQUENCE [LARGE SCALE GENOMIC DNA]</scope>
    <source>
        <strain evidence="3 4">NBRC 16266</strain>
    </source>
</reference>
<comment type="caution">
    <text evidence="3">The sequence shown here is derived from an EMBL/GenBank/DDBJ whole genome shotgun (WGS) entry which is preliminary data.</text>
</comment>
<keyword evidence="2" id="KW-0472">Membrane</keyword>
<evidence type="ECO:0000256" key="2">
    <source>
        <dbReference type="SAM" id="Phobius"/>
    </source>
</evidence>
<feature type="transmembrane region" description="Helical" evidence="2">
    <location>
        <begin position="372"/>
        <end position="392"/>
    </location>
</feature>
<dbReference type="PANTHER" id="PTHR37305">
    <property type="entry name" value="INTEGRAL MEMBRANE PROTEIN-RELATED"/>
    <property type="match status" value="1"/>
</dbReference>
<evidence type="ECO:0000256" key="1">
    <source>
        <dbReference type="SAM" id="MobiDB-lite"/>
    </source>
</evidence>
<feature type="region of interest" description="Disordered" evidence="1">
    <location>
        <begin position="1"/>
        <end position="84"/>
    </location>
</feature>
<keyword evidence="4" id="KW-1185">Reference proteome</keyword>
<feature type="compositionally biased region" description="Basic and acidic residues" evidence="1">
    <location>
        <begin position="28"/>
        <end position="39"/>
    </location>
</feature>
<feature type="transmembrane region" description="Helical" evidence="2">
    <location>
        <begin position="326"/>
        <end position="352"/>
    </location>
</feature>
<dbReference type="PANTHER" id="PTHR37305:SF1">
    <property type="entry name" value="MEMBRANE PROTEIN"/>
    <property type="match status" value="1"/>
</dbReference>
<evidence type="ECO:0008006" key="5">
    <source>
        <dbReference type="Google" id="ProtNLM"/>
    </source>
</evidence>
<keyword evidence="2" id="KW-1133">Transmembrane helix</keyword>
<organism evidence="3 4">
    <name type="scientific">Acrocarpospora macrocephala</name>
    <dbReference type="NCBI Taxonomy" id="150177"/>
    <lineage>
        <taxon>Bacteria</taxon>
        <taxon>Bacillati</taxon>
        <taxon>Actinomycetota</taxon>
        <taxon>Actinomycetes</taxon>
        <taxon>Streptosporangiales</taxon>
        <taxon>Streptosporangiaceae</taxon>
        <taxon>Acrocarpospora</taxon>
    </lineage>
</organism>
<protein>
    <recommendedName>
        <fullName evidence="5">ABC transporter permease</fullName>
    </recommendedName>
</protein>
<feature type="transmembrane region" description="Helical" evidence="2">
    <location>
        <begin position="245"/>
        <end position="271"/>
    </location>
</feature>
<gene>
    <name evidence="3" type="ORF">Amac_075170</name>
</gene>